<dbReference type="Gene3D" id="1.10.10.10">
    <property type="entry name" value="Winged helix-like DNA-binding domain superfamily/Winged helix DNA-binding domain"/>
    <property type="match status" value="1"/>
</dbReference>
<dbReference type="PANTHER" id="PTHR44688">
    <property type="entry name" value="DNA-BINDING TRANSCRIPTIONAL ACTIVATOR DEVR_DOSR"/>
    <property type="match status" value="1"/>
</dbReference>
<dbReference type="EMBL" id="JBHMCF010000052">
    <property type="protein sequence ID" value="MFB9476659.1"/>
    <property type="molecule type" value="Genomic_DNA"/>
</dbReference>
<dbReference type="PANTHER" id="PTHR44688:SF16">
    <property type="entry name" value="DNA-BINDING TRANSCRIPTIONAL ACTIVATOR DEVR_DOSR"/>
    <property type="match status" value="1"/>
</dbReference>
<dbReference type="Proteomes" id="UP001589568">
    <property type="component" value="Unassembled WGS sequence"/>
</dbReference>
<keyword evidence="1" id="KW-0805">Transcription regulation</keyword>
<dbReference type="PRINTS" id="PR00038">
    <property type="entry name" value="HTHLUXR"/>
</dbReference>
<evidence type="ECO:0000313" key="6">
    <source>
        <dbReference type="Proteomes" id="UP001589568"/>
    </source>
</evidence>
<dbReference type="Pfam" id="PF00196">
    <property type="entry name" value="GerE"/>
    <property type="match status" value="1"/>
</dbReference>
<dbReference type="InterPro" id="IPR000792">
    <property type="entry name" value="Tscrpt_reg_LuxR_C"/>
</dbReference>
<evidence type="ECO:0000259" key="4">
    <source>
        <dbReference type="PROSITE" id="PS50043"/>
    </source>
</evidence>
<dbReference type="SMART" id="SM00421">
    <property type="entry name" value="HTH_LUXR"/>
    <property type="match status" value="1"/>
</dbReference>
<dbReference type="PROSITE" id="PS50043">
    <property type="entry name" value="HTH_LUXR_2"/>
    <property type="match status" value="1"/>
</dbReference>
<sequence>MTSGEPRRATGAETRAWTLMRRCQGARTPALVGLSLPGLTPRQQEIATLAAQGLSNREIAARLVLSVRTVANTLYAVHEKIGTPDRKALAEVLEYL</sequence>
<reference evidence="5 6" key="1">
    <citation type="submission" date="2024-09" db="EMBL/GenBank/DDBJ databases">
        <authorList>
            <person name="Sun Q."/>
            <person name="Mori K."/>
        </authorList>
    </citation>
    <scope>NUCLEOTIDE SEQUENCE [LARGE SCALE GENOMIC DNA]</scope>
    <source>
        <strain evidence="5 6">JCM 3324</strain>
    </source>
</reference>
<keyword evidence="3" id="KW-0804">Transcription</keyword>
<evidence type="ECO:0000313" key="5">
    <source>
        <dbReference type="EMBL" id="MFB9476659.1"/>
    </source>
</evidence>
<dbReference type="InterPro" id="IPR036388">
    <property type="entry name" value="WH-like_DNA-bd_sf"/>
</dbReference>
<proteinExistence type="predicted"/>
<evidence type="ECO:0000256" key="3">
    <source>
        <dbReference type="ARBA" id="ARBA00023163"/>
    </source>
</evidence>
<keyword evidence="2" id="KW-0238">DNA-binding</keyword>
<dbReference type="SUPFAM" id="SSF46894">
    <property type="entry name" value="C-terminal effector domain of the bipartite response regulators"/>
    <property type="match status" value="1"/>
</dbReference>
<evidence type="ECO:0000256" key="2">
    <source>
        <dbReference type="ARBA" id="ARBA00023125"/>
    </source>
</evidence>
<organism evidence="5 6">
    <name type="scientific">Nonomuraea salmonea</name>
    <dbReference type="NCBI Taxonomy" id="46181"/>
    <lineage>
        <taxon>Bacteria</taxon>
        <taxon>Bacillati</taxon>
        <taxon>Actinomycetota</taxon>
        <taxon>Actinomycetes</taxon>
        <taxon>Streptosporangiales</taxon>
        <taxon>Streptosporangiaceae</taxon>
        <taxon>Nonomuraea</taxon>
    </lineage>
</organism>
<dbReference type="RefSeq" id="WP_345408364.1">
    <property type="nucleotide sequence ID" value="NZ_BAAAXS010000001.1"/>
</dbReference>
<protein>
    <submittedName>
        <fullName evidence="5">Response regulator transcription factor</fullName>
    </submittedName>
</protein>
<accession>A0ABV5P265</accession>
<evidence type="ECO:0000256" key="1">
    <source>
        <dbReference type="ARBA" id="ARBA00023015"/>
    </source>
</evidence>
<comment type="caution">
    <text evidence="5">The sequence shown here is derived from an EMBL/GenBank/DDBJ whole genome shotgun (WGS) entry which is preliminary data.</text>
</comment>
<keyword evidence="6" id="KW-1185">Reference proteome</keyword>
<dbReference type="InterPro" id="IPR016032">
    <property type="entry name" value="Sig_transdc_resp-reg_C-effctor"/>
</dbReference>
<gene>
    <name evidence="5" type="ORF">ACFFR3_44820</name>
</gene>
<name>A0ABV5P265_9ACTN</name>
<feature type="domain" description="HTH luxR-type" evidence="4">
    <location>
        <begin position="32"/>
        <end position="96"/>
    </location>
</feature>